<dbReference type="Pfam" id="PF00005">
    <property type="entry name" value="ABC_tran"/>
    <property type="match status" value="1"/>
</dbReference>
<evidence type="ECO:0000256" key="2">
    <source>
        <dbReference type="ARBA" id="ARBA00022741"/>
    </source>
</evidence>
<dbReference type="InterPro" id="IPR017871">
    <property type="entry name" value="ABC_transporter-like_CS"/>
</dbReference>
<dbReference type="SMART" id="SM00382">
    <property type="entry name" value="AAA"/>
    <property type="match status" value="1"/>
</dbReference>
<evidence type="ECO:0000256" key="1">
    <source>
        <dbReference type="ARBA" id="ARBA00022448"/>
    </source>
</evidence>
<evidence type="ECO:0000256" key="3">
    <source>
        <dbReference type="ARBA" id="ARBA00022840"/>
    </source>
</evidence>
<dbReference type="InParanoid" id="A0A1C4VWN8"/>
<organism evidence="6 7">
    <name type="scientific">Micromonospora echinospora</name>
    <name type="common">Micromonospora purpurea</name>
    <dbReference type="NCBI Taxonomy" id="1877"/>
    <lineage>
        <taxon>Bacteria</taxon>
        <taxon>Bacillati</taxon>
        <taxon>Actinomycetota</taxon>
        <taxon>Actinomycetes</taxon>
        <taxon>Micromonosporales</taxon>
        <taxon>Micromonosporaceae</taxon>
        <taxon>Micromonospora</taxon>
    </lineage>
</organism>
<dbReference type="PROSITE" id="PS00211">
    <property type="entry name" value="ABC_TRANSPORTER_1"/>
    <property type="match status" value="1"/>
</dbReference>
<dbReference type="FunFam" id="3.40.50.300:FF:000134">
    <property type="entry name" value="Iron-enterobactin ABC transporter ATP-binding protein"/>
    <property type="match status" value="1"/>
</dbReference>
<evidence type="ECO:0000313" key="6">
    <source>
        <dbReference type="EMBL" id="SCE88387.1"/>
    </source>
</evidence>
<dbReference type="EMBL" id="LT607413">
    <property type="protein sequence ID" value="SCE88387.1"/>
    <property type="molecule type" value="Genomic_DNA"/>
</dbReference>
<sequence length="301" mass="31236">MTAHRPADADAPVHRTPGADVTAHRPAGAGVHRPAGAAGAAVEIRGLHVSLDGVPILTGVDLTVAAGEWVTVIGPNGAGKSTLLRAVGGLLPASGAISLFGTPSAALRRRDRARVVATVAQSPAVPAGMSVFDYVLLGRTPYIPPLGRESAADVATVHEVLDRLDLAGFARRELSTLSGGERQRVFLARALAQGATLLLLDEPTSALDIGHQQEVLELVDQLRHAHGLTVLATMHDLTVAGEYADRLVLVAGGRAVATGAPRDVLTEELLATHYRARVRVVDGTHGPLVVPVRPRSSSTTP</sequence>
<gene>
    <name evidence="6" type="ORF">GA0070618_1644</name>
</gene>
<dbReference type="SUPFAM" id="SSF52540">
    <property type="entry name" value="P-loop containing nucleoside triphosphate hydrolases"/>
    <property type="match status" value="1"/>
</dbReference>
<dbReference type="InterPro" id="IPR027417">
    <property type="entry name" value="P-loop_NTPase"/>
</dbReference>
<name>A0A1C4VWN8_MICEC</name>
<evidence type="ECO:0000313" key="7">
    <source>
        <dbReference type="Proteomes" id="UP000198253"/>
    </source>
</evidence>
<dbReference type="PROSITE" id="PS50893">
    <property type="entry name" value="ABC_TRANSPORTER_2"/>
    <property type="match status" value="1"/>
</dbReference>
<keyword evidence="4" id="KW-1278">Translocase</keyword>
<dbReference type="CDD" id="cd03214">
    <property type="entry name" value="ABC_Iron-Siderophores_B12_Hemin"/>
    <property type="match status" value="1"/>
</dbReference>
<dbReference type="InterPro" id="IPR003439">
    <property type="entry name" value="ABC_transporter-like_ATP-bd"/>
</dbReference>
<evidence type="ECO:0000256" key="4">
    <source>
        <dbReference type="ARBA" id="ARBA00022967"/>
    </source>
</evidence>
<keyword evidence="3 6" id="KW-0067">ATP-binding</keyword>
<dbReference type="GO" id="GO:0005524">
    <property type="term" value="F:ATP binding"/>
    <property type="evidence" value="ECO:0007669"/>
    <property type="project" value="UniProtKB-KW"/>
</dbReference>
<evidence type="ECO:0000259" key="5">
    <source>
        <dbReference type="PROSITE" id="PS50893"/>
    </source>
</evidence>
<keyword evidence="7" id="KW-1185">Reference proteome</keyword>
<dbReference type="GO" id="GO:0016887">
    <property type="term" value="F:ATP hydrolysis activity"/>
    <property type="evidence" value="ECO:0007669"/>
    <property type="project" value="InterPro"/>
</dbReference>
<proteinExistence type="predicted"/>
<feature type="domain" description="ABC transporter" evidence="5">
    <location>
        <begin position="42"/>
        <end position="277"/>
    </location>
</feature>
<accession>A0A1C4VWN8</accession>
<dbReference type="PANTHER" id="PTHR42794:SF1">
    <property type="entry name" value="HEMIN IMPORT ATP-BINDING PROTEIN HMUV"/>
    <property type="match status" value="1"/>
</dbReference>
<keyword evidence="1" id="KW-0813">Transport</keyword>
<reference evidence="7" key="1">
    <citation type="submission" date="2016-06" db="EMBL/GenBank/DDBJ databases">
        <authorList>
            <person name="Varghese N."/>
            <person name="Submissions Spin"/>
        </authorList>
    </citation>
    <scope>NUCLEOTIDE SEQUENCE [LARGE SCALE GENOMIC DNA]</scope>
    <source>
        <strain evidence="7">DSM 43816</strain>
    </source>
</reference>
<dbReference type="AlphaFoldDB" id="A0A1C4VWN8"/>
<protein>
    <submittedName>
        <fullName evidence="6">Iron complex transport system ATP-binding protein</fullName>
    </submittedName>
</protein>
<dbReference type="InterPro" id="IPR003593">
    <property type="entry name" value="AAA+_ATPase"/>
</dbReference>
<dbReference type="Proteomes" id="UP000198253">
    <property type="component" value="Chromosome I"/>
</dbReference>
<keyword evidence="2" id="KW-0547">Nucleotide-binding</keyword>
<dbReference type="PANTHER" id="PTHR42794">
    <property type="entry name" value="HEMIN IMPORT ATP-BINDING PROTEIN HMUV"/>
    <property type="match status" value="1"/>
</dbReference>
<dbReference type="Gene3D" id="3.40.50.300">
    <property type="entry name" value="P-loop containing nucleotide triphosphate hydrolases"/>
    <property type="match status" value="1"/>
</dbReference>